<accession>A0A0A8YFE0</accession>
<sequence>MFIHSHFYSPSLCVRLGLPISLANHRVGKAPTYCLDLYLQQIQTYPNLPLPIEPIESNLACRCVCGL</sequence>
<proteinExistence type="predicted"/>
<name>A0A0A8YFE0_ARUDO</name>
<evidence type="ECO:0000313" key="1">
    <source>
        <dbReference type="EMBL" id="JAD24899.1"/>
    </source>
</evidence>
<dbReference type="AlphaFoldDB" id="A0A0A8YFE0"/>
<dbReference type="EMBL" id="GBRH01272996">
    <property type="protein sequence ID" value="JAD24899.1"/>
    <property type="molecule type" value="Transcribed_RNA"/>
</dbReference>
<organism evidence="1">
    <name type="scientific">Arundo donax</name>
    <name type="common">Giant reed</name>
    <name type="synonym">Donax arundinaceus</name>
    <dbReference type="NCBI Taxonomy" id="35708"/>
    <lineage>
        <taxon>Eukaryota</taxon>
        <taxon>Viridiplantae</taxon>
        <taxon>Streptophyta</taxon>
        <taxon>Embryophyta</taxon>
        <taxon>Tracheophyta</taxon>
        <taxon>Spermatophyta</taxon>
        <taxon>Magnoliopsida</taxon>
        <taxon>Liliopsida</taxon>
        <taxon>Poales</taxon>
        <taxon>Poaceae</taxon>
        <taxon>PACMAD clade</taxon>
        <taxon>Arundinoideae</taxon>
        <taxon>Arundineae</taxon>
        <taxon>Arundo</taxon>
    </lineage>
</organism>
<protein>
    <submittedName>
        <fullName evidence="1">Uncharacterized protein</fullName>
    </submittedName>
</protein>
<reference evidence="1" key="2">
    <citation type="journal article" date="2015" name="Data Brief">
        <title>Shoot transcriptome of the giant reed, Arundo donax.</title>
        <authorList>
            <person name="Barrero R.A."/>
            <person name="Guerrero F.D."/>
            <person name="Moolhuijzen P."/>
            <person name="Goolsby J.A."/>
            <person name="Tidwell J."/>
            <person name="Bellgard S.E."/>
            <person name="Bellgard M.I."/>
        </authorList>
    </citation>
    <scope>NUCLEOTIDE SEQUENCE</scope>
    <source>
        <tissue evidence="1">Shoot tissue taken approximately 20 cm above the soil surface</tissue>
    </source>
</reference>
<reference evidence="1" key="1">
    <citation type="submission" date="2014-09" db="EMBL/GenBank/DDBJ databases">
        <authorList>
            <person name="Magalhaes I.L.F."/>
            <person name="Oliveira U."/>
            <person name="Santos F.R."/>
            <person name="Vidigal T.H.D.A."/>
            <person name="Brescovit A.D."/>
            <person name="Santos A.J."/>
        </authorList>
    </citation>
    <scope>NUCLEOTIDE SEQUENCE</scope>
    <source>
        <tissue evidence="1">Shoot tissue taken approximately 20 cm above the soil surface</tissue>
    </source>
</reference>